<dbReference type="RefSeq" id="XP_026096508.1">
    <property type="nucleotide sequence ID" value="XM_026240723.1"/>
</dbReference>
<evidence type="ECO:0000313" key="2">
    <source>
        <dbReference type="Proteomes" id="UP000515129"/>
    </source>
</evidence>
<dbReference type="OrthoDB" id="691673at2759"/>
<dbReference type="PANTHER" id="PTHR47595:SF1">
    <property type="entry name" value="MYB_SANT-LIKE DNA-BINDING DOMAIN-CONTAINING PROTEIN"/>
    <property type="match status" value="1"/>
</dbReference>
<name>A0A6P6MJC5_CARAU</name>
<proteinExistence type="predicted"/>
<dbReference type="InterPro" id="IPR044822">
    <property type="entry name" value="Myb_DNA-bind_4"/>
</dbReference>
<keyword evidence="2" id="KW-1185">Reference proteome</keyword>
<feature type="domain" description="Myb/SANT-like DNA-binding" evidence="1">
    <location>
        <begin position="21"/>
        <end position="109"/>
    </location>
</feature>
<dbReference type="PANTHER" id="PTHR47595">
    <property type="entry name" value="HEAT SHOCK 70 KDA PROTEIN 14"/>
    <property type="match status" value="1"/>
</dbReference>
<dbReference type="KEGG" id="caua:113068114"/>
<evidence type="ECO:0000259" key="1">
    <source>
        <dbReference type="Pfam" id="PF13837"/>
    </source>
</evidence>
<reference evidence="3" key="1">
    <citation type="submission" date="2025-08" db="UniProtKB">
        <authorList>
            <consortium name="RefSeq"/>
        </authorList>
    </citation>
    <scope>IDENTIFICATION</scope>
    <source>
        <strain evidence="3">Wakin</strain>
        <tissue evidence="3">Muscle</tissue>
    </source>
</reference>
<protein>
    <submittedName>
        <fullName evidence="3">Uncharacterized protein LOC113068114</fullName>
    </submittedName>
</protein>
<dbReference type="Proteomes" id="UP000515129">
    <property type="component" value="Linkage group LG36F"/>
</dbReference>
<dbReference type="GeneID" id="113068114"/>
<organism evidence="2 3">
    <name type="scientific">Carassius auratus</name>
    <name type="common">Goldfish</name>
    <dbReference type="NCBI Taxonomy" id="7957"/>
    <lineage>
        <taxon>Eukaryota</taxon>
        <taxon>Metazoa</taxon>
        <taxon>Chordata</taxon>
        <taxon>Craniata</taxon>
        <taxon>Vertebrata</taxon>
        <taxon>Euteleostomi</taxon>
        <taxon>Actinopterygii</taxon>
        <taxon>Neopterygii</taxon>
        <taxon>Teleostei</taxon>
        <taxon>Ostariophysi</taxon>
        <taxon>Cypriniformes</taxon>
        <taxon>Cyprinidae</taxon>
        <taxon>Cyprininae</taxon>
        <taxon>Carassius</taxon>
    </lineage>
</organism>
<dbReference type="AlphaFoldDB" id="A0A6P6MJC5"/>
<dbReference type="Pfam" id="PF13837">
    <property type="entry name" value="Myb_DNA-bind_4"/>
    <property type="match status" value="1"/>
</dbReference>
<sequence length="268" mass="31356">MRISLYYVVQRISFKLKMENRQYWTMEDTKALLCIWAEDNLQRQFDGVCRNEDIMKYIVAELAKLGIQRTTMQVREKLKKLRAQYKVIKTHNGQSGAQRRSFPWFDIMDGVLGHRPCVSGETTRDTMAATVVELECQSDFLESEVEQGPFTPPLLTSTPERHDGPQEISVIRGGSHRIPQRTRTESCKRKAANIASREFLQCMRDITQQQLEEEQALRREEINKDMMMRREELEYEAQLRREEMSEREKEADSFASVFAHLAAALQKK</sequence>
<dbReference type="Gene3D" id="1.10.10.60">
    <property type="entry name" value="Homeodomain-like"/>
    <property type="match status" value="1"/>
</dbReference>
<gene>
    <name evidence="3" type="primary">LOC113068114</name>
</gene>
<evidence type="ECO:0000313" key="3">
    <source>
        <dbReference type="RefSeq" id="XP_026096508.1"/>
    </source>
</evidence>
<accession>A0A6P6MJC5</accession>